<comment type="caution">
    <text evidence="1">The sequence shown here is derived from an EMBL/GenBank/DDBJ whole genome shotgun (WGS) entry which is preliminary data.</text>
</comment>
<feature type="non-terminal residue" evidence="1">
    <location>
        <position position="1"/>
    </location>
</feature>
<keyword evidence="2" id="KW-1185">Reference proteome</keyword>
<gene>
    <name evidence="1" type="ORF">BIW11_04741</name>
</gene>
<accession>A0A1V9X1N2</accession>
<evidence type="ECO:0000313" key="2">
    <source>
        <dbReference type="Proteomes" id="UP000192247"/>
    </source>
</evidence>
<dbReference type="EMBL" id="MNPL01028424">
    <property type="protein sequence ID" value="OQR67550.1"/>
    <property type="molecule type" value="Genomic_DNA"/>
</dbReference>
<feature type="non-terminal residue" evidence="1">
    <location>
        <position position="24"/>
    </location>
</feature>
<organism evidence="1 2">
    <name type="scientific">Tropilaelaps mercedesae</name>
    <dbReference type="NCBI Taxonomy" id="418985"/>
    <lineage>
        <taxon>Eukaryota</taxon>
        <taxon>Metazoa</taxon>
        <taxon>Ecdysozoa</taxon>
        <taxon>Arthropoda</taxon>
        <taxon>Chelicerata</taxon>
        <taxon>Arachnida</taxon>
        <taxon>Acari</taxon>
        <taxon>Parasitiformes</taxon>
        <taxon>Mesostigmata</taxon>
        <taxon>Gamasina</taxon>
        <taxon>Dermanyssoidea</taxon>
        <taxon>Laelapidae</taxon>
        <taxon>Tropilaelaps</taxon>
    </lineage>
</organism>
<protein>
    <submittedName>
        <fullName evidence="1">Uncharacterized protein</fullName>
    </submittedName>
</protein>
<reference evidence="1 2" key="1">
    <citation type="journal article" date="2017" name="Gigascience">
        <title>Draft genome of the honey bee ectoparasitic mite, Tropilaelaps mercedesae, is shaped by the parasitic life history.</title>
        <authorList>
            <person name="Dong X."/>
            <person name="Armstrong S.D."/>
            <person name="Xia D."/>
            <person name="Makepeace B.L."/>
            <person name="Darby A.C."/>
            <person name="Kadowaki T."/>
        </authorList>
    </citation>
    <scope>NUCLEOTIDE SEQUENCE [LARGE SCALE GENOMIC DNA]</scope>
    <source>
        <strain evidence="1">Wuxi-XJTLU</strain>
    </source>
</reference>
<evidence type="ECO:0000313" key="1">
    <source>
        <dbReference type="EMBL" id="OQR67550.1"/>
    </source>
</evidence>
<dbReference type="AlphaFoldDB" id="A0A1V9X1N2"/>
<dbReference type="InParanoid" id="A0A1V9X1N2"/>
<proteinExistence type="predicted"/>
<dbReference type="Proteomes" id="UP000192247">
    <property type="component" value="Unassembled WGS sequence"/>
</dbReference>
<sequence length="24" mass="2560">RLAGCISWLAGRISRLAGCISWLG</sequence>
<name>A0A1V9X1N2_9ACAR</name>